<reference evidence="2 3" key="1">
    <citation type="submission" date="2012-09" db="EMBL/GenBank/DDBJ databases">
        <title>Draft Genome Sequences of 6 Strains from Genus Thauera.</title>
        <authorList>
            <person name="Liu B."/>
            <person name="Shapleigh J.P."/>
            <person name="Frostegard A.H."/>
        </authorList>
    </citation>
    <scope>NUCLEOTIDE SEQUENCE [LARGE SCALE GENOMIC DNA]</scope>
    <source>
        <strain evidence="3">47Lol / DSM 12138</strain>
    </source>
</reference>
<dbReference type="EMBL" id="AMXE01000050">
    <property type="protein sequence ID" value="ENO86709.1"/>
    <property type="molecule type" value="Genomic_DNA"/>
</dbReference>
<dbReference type="AlphaFoldDB" id="N6Z3H6"/>
<keyword evidence="1" id="KW-0812">Transmembrane</keyword>
<comment type="caution">
    <text evidence="2">The sequence shown here is derived from an EMBL/GenBank/DDBJ whole genome shotgun (WGS) entry which is preliminary data.</text>
</comment>
<proteinExistence type="predicted"/>
<dbReference type="Proteomes" id="UP000013232">
    <property type="component" value="Unassembled WGS sequence"/>
</dbReference>
<protein>
    <submittedName>
        <fullName evidence="2">Uncharacterized protein</fullName>
    </submittedName>
</protein>
<sequence>MNEALQAMETTAKFGGFIILVAVVAWSVFPFIRNVAGTTVATLIANACTFAALIAFAWYVF</sequence>
<evidence type="ECO:0000313" key="3">
    <source>
        <dbReference type="Proteomes" id="UP000013232"/>
    </source>
</evidence>
<gene>
    <name evidence="2" type="ORF">C666_12670</name>
</gene>
<accession>N6Z3H6</accession>
<keyword evidence="3" id="KW-1185">Reference proteome</keyword>
<feature type="transmembrane region" description="Helical" evidence="1">
    <location>
        <begin position="38"/>
        <end position="60"/>
    </location>
</feature>
<organism evidence="2 3">
    <name type="scientific">Thauera linaloolentis (strain DSM 12138 / JCM 21573 / CCUG 41526 / CIP 105981 / IAM 15112 / NBRC 102519 / 47Lol)</name>
    <dbReference type="NCBI Taxonomy" id="1123367"/>
    <lineage>
        <taxon>Bacteria</taxon>
        <taxon>Pseudomonadati</taxon>
        <taxon>Pseudomonadota</taxon>
        <taxon>Betaproteobacteria</taxon>
        <taxon>Rhodocyclales</taxon>
        <taxon>Zoogloeaceae</taxon>
        <taxon>Thauera</taxon>
    </lineage>
</organism>
<keyword evidence="1" id="KW-1133">Transmembrane helix</keyword>
<evidence type="ECO:0000313" key="2">
    <source>
        <dbReference type="EMBL" id="ENO86709.1"/>
    </source>
</evidence>
<evidence type="ECO:0000256" key="1">
    <source>
        <dbReference type="SAM" id="Phobius"/>
    </source>
</evidence>
<dbReference type="RefSeq" id="WP_004339851.1">
    <property type="nucleotide sequence ID" value="NZ_AMXE01000050.1"/>
</dbReference>
<keyword evidence="1" id="KW-0472">Membrane</keyword>
<name>N6Z3H6_THAL4</name>
<feature type="transmembrane region" description="Helical" evidence="1">
    <location>
        <begin position="12"/>
        <end position="32"/>
    </location>
</feature>